<keyword evidence="3" id="KW-1185">Reference proteome</keyword>
<evidence type="ECO:0000256" key="1">
    <source>
        <dbReference type="ARBA" id="ARBA00022443"/>
    </source>
</evidence>
<proteinExistence type="predicted"/>
<dbReference type="GO" id="GO:0045202">
    <property type="term" value="C:synapse"/>
    <property type="evidence" value="ECO:0007669"/>
    <property type="project" value="GOC"/>
</dbReference>
<dbReference type="FunFam" id="2.30.30.40:FF:000023">
    <property type="entry name" value="RIMS-binding protein 2 isoform F"/>
    <property type="match status" value="1"/>
</dbReference>
<dbReference type="GO" id="GO:0007274">
    <property type="term" value="P:neuromuscular synaptic transmission"/>
    <property type="evidence" value="ECO:0007669"/>
    <property type="project" value="TreeGrafter"/>
</dbReference>
<organism evidence="2 3">
    <name type="scientific">Schistosoma mattheei</name>
    <dbReference type="NCBI Taxonomy" id="31246"/>
    <lineage>
        <taxon>Eukaryota</taxon>
        <taxon>Metazoa</taxon>
        <taxon>Spiralia</taxon>
        <taxon>Lophotrochozoa</taxon>
        <taxon>Platyhelminthes</taxon>
        <taxon>Trematoda</taxon>
        <taxon>Digenea</taxon>
        <taxon>Strigeidida</taxon>
        <taxon>Schistosomatoidea</taxon>
        <taxon>Schistosomatidae</taxon>
        <taxon>Schistosoma</taxon>
    </lineage>
</organism>
<dbReference type="AlphaFoldDB" id="A0A183Q0P6"/>
<evidence type="ECO:0000313" key="2">
    <source>
        <dbReference type="EMBL" id="VDP81800.1"/>
    </source>
</evidence>
<gene>
    <name evidence="2" type="ORF">SMTD_LOCUS20182</name>
</gene>
<accession>A0A183Q0P6</accession>
<dbReference type="EMBL" id="UZAL01043817">
    <property type="protein sequence ID" value="VDP81800.1"/>
    <property type="molecule type" value="Genomic_DNA"/>
</dbReference>
<dbReference type="Proteomes" id="UP000269396">
    <property type="component" value="Unassembled WGS sequence"/>
</dbReference>
<dbReference type="InterPro" id="IPR035753">
    <property type="entry name" value="RIM-BP_SH3_2"/>
</dbReference>
<dbReference type="PANTHER" id="PTHR14234:SF19">
    <property type="entry name" value="RIM-BINDING PROTEIN, ISOFORM F"/>
    <property type="match status" value="1"/>
</dbReference>
<protein>
    <submittedName>
        <fullName evidence="2">Uncharacterized protein</fullName>
    </submittedName>
</protein>
<sequence length="146" mass="16463">MGHSEFKPIQVVVALYDYDPTTMSPNIDGAQEELPFREGQLIKILTECDEDGFYLGECNGLRGLVPSNMVSELQSHSLRSQKLNHSIDSHSNLVDMNQQSSDQLNKTYSTDINLHGQMNSPTHNYYTTKKYDTLISHTNSVPRNVS</sequence>
<dbReference type="CDD" id="cd12012">
    <property type="entry name" value="SH3_RIM-BP_2"/>
    <property type="match status" value="1"/>
</dbReference>
<dbReference type="PRINTS" id="PR00452">
    <property type="entry name" value="SH3DOMAIN"/>
</dbReference>
<dbReference type="InterPro" id="IPR036028">
    <property type="entry name" value="SH3-like_dom_sf"/>
</dbReference>
<dbReference type="Pfam" id="PF07653">
    <property type="entry name" value="SH3_2"/>
    <property type="match status" value="1"/>
</dbReference>
<dbReference type="SMART" id="SM00326">
    <property type="entry name" value="SH3"/>
    <property type="match status" value="1"/>
</dbReference>
<name>A0A183Q0P6_9TREM</name>
<reference evidence="2 3" key="1">
    <citation type="submission" date="2018-11" db="EMBL/GenBank/DDBJ databases">
        <authorList>
            <consortium name="Pathogen Informatics"/>
        </authorList>
    </citation>
    <scope>NUCLEOTIDE SEQUENCE [LARGE SCALE GENOMIC DNA]</scope>
    <source>
        <strain>Denwood</strain>
        <strain evidence="3">Zambia</strain>
    </source>
</reference>
<dbReference type="SUPFAM" id="SSF50044">
    <property type="entry name" value="SH3-domain"/>
    <property type="match status" value="1"/>
</dbReference>
<dbReference type="Gene3D" id="2.30.30.40">
    <property type="entry name" value="SH3 Domains"/>
    <property type="match status" value="1"/>
</dbReference>
<dbReference type="STRING" id="31246.A0A183Q0P6"/>
<dbReference type="PANTHER" id="PTHR14234">
    <property type="entry name" value="RIM BINDING PROTEIN-RELATED"/>
    <property type="match status" value="1"/>
</dbReference>
<dbReference type="PROSITE" id="PS50002">
    <property type="entry name" value="SH3"/>
    <property type="match status" value="1"/>
</dbReference>
<keyword evidence="1" id="KW-0728">SH3 domain</keyword>
<dbReference type="InterPro" id="IPR040325">
    <property type="entry name" value="RIMBP1/2/3"/>
</dbReference>
<dbReference type="InterPro" id="IPR001452">
    <property type="entry name" value="SH3_domain"/>
</dbReference>
<evidence type="ECO:0000313" key="3">
    <source>
        <dbReference type="Proteomes" id="UP000269396"/>
    </source>
</evidence>